<evidence type="ECO:0000313" key="1">
    <source>
        <dbReference type="EMBL" id="KAH3881977.1"/>
    </source>
</evidence>
<gene>
    <name evidence="1" type="ORF">DPMN_005905</name>
</gene>
<name>A0A9D4MQH9_DREPO</name>
<comment type="caution">
    <text evidence="1">The sequence shown here is derived from an EMBL/GenBank/DDBJ whole genome shotgun (WGS) entry which is preliminary data.</text>
</comment>
<dbReference type="Proteomes" id="UP000828390">
    <property type="component" value="Unassembled WGS sequence"/>
</dbReference>
<reference evidence="1" key="1">
    <citation type="journal article" date="2019" name="bioRxiv">
        <title>The Genome of the Zebra Mussel, Dreissena polymorpha: A Resource for Invasive Species Research.</title>
        <authorList>
            <person name="McCartney M.A."/>
            <person name="Auch B."/>
            <person name="Kono T."/>
            <person name="Mallez S."/>
            <person name="Zhang Y."/>
            <person name="Obille A."/>
            <person name="Becker A."/>
            <person name="Abrahante J.E."/>
            <person name="Garbe J."/>
            <person name="Badalamenti J.P."/>
            <person name="Herman A."/>
            <person name="Mangelson H."/>
            <person name="Liachko I."/>
            <person name="Sullivan S."/>
            <person name="Sone E.D."/>
            <person name="Koren S."/>
            <person name="Silverstein K.A.T."/>
            <person name="Beckman K.B."/>
            <person name="Gohl D.M."/>
        </authorList>
    </citation>
    <scope>NUCLEOTIDE SEQUENCE</scope>
    <source>
        <strain evidence="1">Duluth1</strain>
        <tissue evidence="1">Whole animal</tissue>
    </source>
</reference>
<keyword evidence="2" id="KW-1185">Reference proteome</keyword>
<protein>
    <submittedName>
        <fullName evidence="1">Uncharacterized protein</fullName>
    </submittedName>
</protein>
<dbReference type="AlphaFoldDB" id="A0A9D4MQH9"/>
<dbReference type="EMBL" id="JAIWYP010000001">
    <property type="protein sequence ID" value="KAH3881977.1"/>
    <property type="molecule type" value="Genomic_DNA"/>
</dbReference>
<accession>A0A9D4MQH9</accession>
<organism evidence="1 2">
    <name type="scientific">Dreissena polymorpha</name>
    <name type="common">Zebra mussel</name>
    <name type="synonym">Mytilus polymorpha</name>
    <dbReference type="NCBI Taxonomy" id="45954"/>
    <lineage>
        <taxon>Eukaryota</taxon>
        <taxon>Metazoa</taxon>
        <taxon>Spiralia</taxon>
        <taxon>Lophotrochozoa</taxon>
        <taxon>Mollusca</taxon>
        <taxon>Bivalvia</taxon>
        <taxon>Autobranchia</taxon>
        <taxon>Heteroconchia</taxon>
        <taxon>Euheterodonta</taxon>
        <taxon>Imparidentia</taxon>
        <taxon>Neoheterodontei</taxon>
        <taxon>Myida</taxon>
        <taxon>Dreissenoidea</taxon>
        <taxon>Dreissenidae</taxon>
        <taxon>Dreissena</taxon>
    </lineage>
</organism>
<reference evidence="1" key="2">
    <citation type="submission" date="2020-11" db="EMBL/GenBank/DDBJ databases">
        <authorList>
            <person name="McCartney M.A."/>
            <person name="Auch B."/>
            <person name="Kono T."/>
            <person name="Mallez S."/>
            <person name="Becker A."/>
            <person name="Gohl D.M."/>
            <person name="Silverstein K.A.T."/>
            <person name="Koren S."/>
            <person name="Bechman K.B."/>
            <person name="Herman A."/>
            <person name="Abrahante J.E."/>
            <person name="Garbe J."/>
        </authorList>
    </citation>
    <scope>NUCLEOTIDE SEQUENCE</scope>
    <source>
        <strain evidence="1">Duluth1</strain>
        <tissue evidence="1">Whole animal</tissue>
    </source>
</reference>
<sequence length="60" mass="7386">MYYRWAGRERVSWQRWLLRRMECGTHGQSATAAKHHPSLWDCWWTTTYWCSEWNSVYIGC</sequence>
<proteinExistence type="predicted"/>
<evidence type="ECO:0000313" key="2">
    <source>
        <dbReference type="Proteomes" id="UP000828390"/>
    </source>
</evidence>